<dbReference type="InterPro" id="IPR036458">
    <property type="entry name" value="Na:dicarbo_symporter_sf"/>
</dbReference>
<keyword evidence="5 7" id="KW-1133">Transmembrane helix</keyword>
<evidence type="ECO:0000256" key="1">
    <source>
        <dbReference type="ARBA" id="ARBA00004651"/>
    </source>
</evidence>
<sequence>MKIWMKYTIGIVIGIMLTLIFPFKSETSLTLLNFCSDLFIHFGRFIILPLLFFTASTAWFTLRDEKRLLRTFLWTAGVIIAASLLLTVFGLITALMIHLPKIPMSIENSTEIPTLNLQELILKLFPYSGFSSILEDSYLLPCFVFAGFAGFAAAAEKNDSKAAVSVFTSFAEICWTILRFFTEIFSIGMIALTCRWLLNFIPLWNSGIFKSLIKMLTVDLLIITFVIYPITLKLTCPEAKILKVLYSCIAPFFTAFITGDSNISYSVNMRHGRESLGIKSELARFSFPMFSIFSRGGSALITTICFIQINRFYSGSYGIPFSDVLWIGASAFLLSFVLAELPAGGAFFAITILCSMKGSGFTAGYLLLKETAPVVCCFAAGIDAVTAMFGNYIIAYKTKLLHSVEIKKFI</sequence>
<evidence type="ECO:0000256" key="6">
    <source>
        <dbReference type="ARBA" id="ARBA00023136"/>
    </source>
</evidence>
<dbReference type="EMBL" id="CP031517">
    <property type="protein sequence ID" value="QOS40642.1"/>
    <property type="molecule type" value="Genomic_DNA"/>
</dbReference>
<name>A0A840SH72_9SPIR</name>
<evidence type="ECO:0000313" key="10">
    <source>
        <dbReference type="Proteomes" id="UP000578697"/>
    </source>
</evidence>
<feature type="transmembrane region" description="Helical" evidence="7">
    <location>
        <begin position="346"/>
        <end position="366"/>
    </location>
</feature>
<evidence type="ECO:0000256" key="5">
    <source>
        <dbReference type="ARBA" id="ARBA00022989"/>
    </source>
</evidence>
<feature type="transmembrane region" description="Helical" evidence="7">
    <location>
        <begin position="7"/>
        <end position="23"/>
    </location>
</feature>
<dbReference type="Proteomes" id="UP000593591">
    <property type="component" value="Chromosome"/>
</dbReference>
<evidence type="ECO:0000313" key="9">
    <source>
        <dbReference type="EMBL" id="QOS40642.1"/>
    </source>
</evidence>
<evidence type="ECO:0000256" key="2">
    <source>
        <dbReference type="ARBA" id="ARBA00022448"/>
    </source>
</evidence>
<dbReference type="AlphaFoldDB" id="A0A840SH72"/>
<feature type="transmembrane region" description="Helical" evidence="7">
    <location>
        <begin position="72"/>
        <end position="97"/>
    </location>
</feature>
<feature type="transmembrane region" description="Helical" evidence="7">
    <location>
        <begin position="244"/>
        <end position="265"/>
    </location>
</feature>
<evidence type="ECO:0000256" key="4">
    <source>
        <dbReference type="ARBA" id="ARBA00022692"/>
    </source>
</evidence>
<evidence type="ECO:0000313" key="11">
    <source>
        <dbReference type="Proteomes" id="UP000593591"/>
    </source>
</evidence>
<dbReference type="EMBL" id="JACHFR010000005">
    <property type="protein sequence ID" value="MBB5220045.1"/>
    <property type="molecule type" value="Genomic_DNA"/>
</dbReference>
<feature type="transmembrane region" description="Helical" evidence="7">
    <location>
        <begin position="184"/>
        <end position="205"/>
    </location>
</feature>
<keyword evidence="6 7" id="KW-0472">Membrane</keyword>
<keyword evidence="3" id="KW-1003">Cell membrane</keyword>
<dbReference type="Pfam" id="PF00375">
    <property type="entry name" value="SDF"/>
    <property type="match status" value="1"/>
</dbReference>
<dbReference type="RefSeq" id="WP_184653733.1">
    <property type="nucleotide sequence ID" value="NZ_JACHFR010000005.1"/>
</dbReference>
<keyword evidence="4 7" id="KW-0812">Transmembrane</keyword>
<reference evidence="8 10" key="2">
    <citation type="submission" date="2020-08" db="EMBL/GenBank/DDBJ databases">
        <title>Genomic Encyclopedia of Type Strains, Phase IV (KMG-IV): sequencing the most valuable type-strain genomes for metagenomic binning, comparative biology and taxonomic classification.</title>
        <authorList>
            <person name="Goeker M."/>
        </authorList>
    </citation>
    <scope>NUCLEOTIDE SEQUENCE [LARGE SCALE GENOMIC DNA]</scope>
    <source>
        <strain evidence="8 10">DSM 103679</strain>
    </source>
</reference>
<comment type="subcellular location">
    <subcellularLocation>
        <location evidence="1">Cell membrane</location>
        <topology evidence="1">Multi-pass membrane protein</topology>
    </subcellularLocation>
</comment>
<feature type="transmembrane region" description="Helical" evidence="7">
    <location>
        <begin position="38"/>
        <end position="60"/>
    </location>
</feature>
<evidence type="ECO:0000313" key="8">
    <source>
        <dbReference type="EMBL" id="MBB5220045.1"/>
    </source>
</evidence>
<accession>A0A840SH72</accession>
<gene>
    <name evidence="9" type="ORF">DYE49_09285</name>
    <name evidence="8" type="ORF">HNP77_002435</name>
</gene>
<dbReference type="SUPFAM" id="SSF118215">
    <property type="entry name" value="Proton glutamate symport protein"/>
    <property type="match status" value="1"/>
</dbReference>
<feature type="transmembrane region" description="Helical" evidence="7">
    <location>
        <begin position="321"/>
        <end position="339"/>
    </location>
</feature>
<keyword evidence="2" id="KW-0813">Transport</keyword>
<reference evidence="9 11" key="1">
    <citation type="submission" date="2018-08" db="EMBL/GenBank/DDBJ databases">
        <title>The first complete genome of Treponema rectale (CHPAT), a commensal spirochete of the bovine rectum.</title>
        <authorList>
            <person name="Staton G.J."/>
            <person name="Clegg S.R."/>
            <person name="Carter S.D."/>
            <person name="Radford A.D."/>
            <person name="Darby A."/>
            <person name="Hall N."/>
            <person name="Birtles R.J."/>
            <person name="Evans N.J."/>
        </authorList>
    </citation>
    <scope>NUCLEOTIDE SEQUENCE [LARGE SCALE GENOMIC DNA]</scope>
    <source>
        <strain evidence="9 11">CHPA</strain>
    </source>
</reference>
<feature type="transmembrane region" description="Helical" evidence="7">
    <location>
        <begin position="372"/>
        <end position="394"/>
    </location>
</feature>
<dbReference type="GO" id="GO:0015293">
    <property type="term" value="F:symporter activity"/>
    <property type="evidence" value="ECO:0007669"/>
    <property type="project" value="UniProtKB-KW"/>
</dbReference>
<dbReference type="Proteomes" id="UP000578697">
    <property type="component" value="Unassembled WGS sequence"/>
</dbReference>
<evidence type="ECO:0000256" key="3">
    <source>
        <dbReference type="ARBA" id="ARBA00022475"/>
    </source>
</evidence>
<organism evidence="8 10">
    <name type="scientific">Treponema rectale</name>
    <dbReference type="NCBI Taxonomy" id="744512"/>
    <lineage>
        <taxon>Bacteria</taxon>
        <taxon>Pseudomonadati</taxon>
        <taxon>Spirochaetota</taxon>
        <taxon>Spirochaetia</taxon>
        <taxon>Spirochaetales</taxon>
        <taxon>Treponemataceae</taxon>
        <taxon>Treponema</taxon>
    </lineage>
</organism>
<evidence type="ECO:0000256" key="7">
    <source>
        <dbReference type="SAM" id="Phobius"/>
    </source>
</evidence>
<dbReference type="PANTHER" id="PTHR42865">
    <property type="entry name" value="PROTON/GLUTAMATE-ASPARTATE SYMPORTER"/>
    <property type="match status" value="1"/>
</dbReference>
<dbReference type="Gene3D" id="1.10.3860.10">
    <property type="entry name" value="Sodium:dicarboxylate symporter"/>
    <property type="match status" value="1"/>
</dbReference>
<dbReference type="KEGG" id="trc:DYE49_09285"/>
<dbReference type="InterPro" id="IPR001991">
    <property type="entry name" value="Na-dicarboxylate_symporter"/>
</dbReference>
<keyword evidence="10" id="KW-1185">Reference proteome</keyword>
<feature type="transmembrane region" description="Helical" evidence="7">
    <location>
        <begin position="285"/>
        <end position="309"/>
    </location>
</feature>
<protein>
    <submittedName>
        <fullName evidence="9">Dicarboxylate/amino acid:cation symporter</fullName>
    </submittedName>
    <submittedName>
        <fullName evidence="8">Na+/H+-dicarboxylate symporter</fullName>
    </submittedName>
</protein>
<feature type="transmembrane region" description="Helical" evidence="7">
    <location>
        <begin position="212"/>
        <end position="232"/>
    </location>
</feature>
<dbReference type="GO" id="GO:0005886">
    <property type="term" value="C:plasma membrane"/>
    <property type="evidence" value="ECO:0007669"/>
    <property type="project" value="UniProtKB-SubCell"/>
</dbReference>
<feature type="transmembrane region" description="Helical" evidence="7">
    <location>
        <begin position="138"/>
        <end position="155"/>
    </location>
</feature>
<dbReference type="PANTHER" id="PTHR42865:SF7">
    <property type="entry name" value="PROTON_GLUTAMATE-ASPARTATE SYMPORTER"/>
    <property type="match status" value="1"/>
</dbReference>
<proteinExistence type="predicted"/>